<feature type="binding site" evidence="5">
    <location>
        <position position="36"/>
    </location>
    <ligand>
        <name>AMP</name>
        <dbReference type="ChEBI" id="CHEBI:456215"/>
    </ligand>
</feature>
<dbReference type="EMBL" id="MFJE01000005">
    <property type="protein sequence ID" value="OGG15080.1"/>
    <property type="molecule type" value="Genomic_DNA"/>
</dbReference>
<evidence type="ECO:0000256" key="6">
    <source>
        <dbReference type="RuleBase" id="RU003330"/>
    </source>
</evidence>
<dbReference type="PROSITE" id="PS00113">
    <property type="entry name" value="ADENYLATE_KINASE"/>
    <property type="match status" value="1"/>
</dbReference>
<comment type="similarity">
    <text evidence="5 6">Belongs to the adenylate kinase family.</text>
</comment>
<reference evidence="8 9" key="1">
    <citation type="journal article" date="2016" name="Nat. Commun.">
        <title>Thousands of microbial genomes shed light on interconnected biogeochemical processes in an aquifer system.</title>
        <authorList>
            <person name="Anantharaman K."/>
            <person name="Brown C.T."/>
            <person name="Hug L.A."/>
            <person name="Sharon I."/>
            <person name="Castelle C.J."/>
            <person name="Probst A.J."/>
            <person name="Thomas B.C."/>
            <person name="Singh A."/>
            <person name="Wilkins M.J."/>
            <person name="Karaoz U."/>
            <person name="Brodie E.L."/>
            <person name="Williams K.H."/>
            <person name="Hubbard S.S."/>
            <person name="Banfield J.F."/>
        </authorList>
    </citation>
    <scope>NUCLEOTIDE SEQUENCE [LARGE SCALE GENOMIC DNA]</scope>
</reference>
<dbReference type="Pfam" id="PF00406">
    <property type="entry name" value="ADK"/>
    <property type="match status" value="1"/>
</dbReference>
<comment type="caution">
    <text evidence="8">The sequence shown here is derived from an EMBL/GenBank/DDBJ whole genome shotgun (WGS) entry which is preliminary data.</text>
</comment>
<feature type="binding site" evidence="5">
    <location>
        <position position="130"/>
    </location>
    <ligand>
        <name>AMP</name>
        <dbReference type="ChEBI" id="CHEBI:456215"/>
    </ligand>
</feature>
<proteinExistence type="inferred from homology"/>
<sequence>MHIVFYGPEGSGKGTQAKLLSQKLKLPLITFGDLVRDAAKNDQGMVGDAARYALLEGRYLANSEAFVLWKKRLKETDAQKGWIIDGFPRTIEQARFLTDKIEKYGYALDFVIYLFISEKETLSRLSKRQRKLFAGSNINHDEPERIKKRLADYKKNEKEIINYFTKMGVLLKINGEDTVENIHQKILQKLNISSSSL</sequence>
<protein>
    <recommendedName>
        <fullName evidence="5 7">Adenylate kinase</fullName>
        <shortName evidence="5">AK</shortName>
        <ecNumber evidence="5 7">2.7.4.3</ecNumber>
    </recommendedName>
    <alternativeName>
        <fullName evidence="5">ATP-AMP transphosphorylase</fullName>
    </alternativeName>
    <alternativeName>
        <fullName evidence="5">ATP:AMP phosphotransferase</fullName>
    </alternativeName>
    <alternativeName>
        <fullName evidence="5">Adenylate monophosphate kinase</fullName>
    </alternativeName>
</protein>
<dbReference type="GO" id="GO:0044209">
    <property type="term" value="P:AMP salvage"/>
    <property type="evidence" value="ECO:0007669"/>
    <property type="project" value="UniProtKB-UniRule"/>
</dbReference>
<dbReference type="STRING" id="1798375.A2773_04280"/>
<keyword evidence="1 5" id="KW-0808">Transferase</keyword>
<feature type="binding site" evidence="5">
    <location>
        <begin position="86"/>
        <end position="89"/>
    </location>
    <ligand>
        <name>AMP</name>
        <dbReference type="ChEBI" id="CHEBI:456215"/>
    </ligand>
</feature>
<evidence type="ECO:0000256" key="4">
    <source>
        <dbReference type="ARBA" id="ARBA00022777"/>
    </source>
</evidence>
<comment type="catalytic activity">
    <reaction evidence="5 7">
        <text>AMP + ATP = 2 ADP</text>
        <dbReference type="Rhea" id="RHEA:12973"/>
        <dbReference type="ChEBI" id="CHEBI:30616"/>
        <dbReference type="ChEBI" id="CHEBI:456215"/>
        <dbReference type="ChEBI" id="CHEBI:456216"/>
        <dbReference type="EC" id="2.7.4.3"/>
    </reaction>
</comment>
<keyword evidence="2 5" id="KW-0545">Nucleotide biosynthesis</keyword>
<feature type="binding site" evidence="5">
    <location>
        <position position="128"/>
    </location>
    <ligand>
        <name>ATP</name>
        <dbReference type="ChEBI" id="CHEBI:30616"/>
    </ligand>
</feature>
<name>A0A1F5ZRG1_9BACT</name>
<evidence type="ECO:0000313" key="9">
    <source>
        <dbReference type="Proteomes" id="UP000177383"/>
    </source>
</evidence>
<feature type="binding site" evidence="5">
    <location>
        <begin position="58"/>
        <end position="60"/>
    </location>
    <ligand>
        <name>AMP</name>
        <dbReference type="ChEBI" id="CHEBI:456215"/>
    </ligand>
</feature>
<keyword evidence="5" id="KW-0963">Cytoplasm</keyword>
<evidence type="ECO:0000256" key="7">
    <source>
        <dbReference type="RuleBase" id="RU003331"/>
    </source>
</evidence>
<dbReference type="GO" id="GO:0004017">
    <property type="term" value="F:AMP kinase activity"/>
    <property type="evidence" value="ECO:0007669"/>
    <property type="project" value="UniProtKB-UniRule"/>
</dbReference>
<dbReference type="SUPFAM" id="SSF52540">
    <property type="entry name" value="P-loop containing nucleoside triphosphate hydrolases"/>
    <property type="match status" value="1"/>
</dbReference>
<feature type="binding site" evidence="5">
    <location>
        <position position="93"/>
    </location>
    <ligand>
        <name>AMP</name>
        <dbReference type="ChEBI" id="CHEBI:456215"/>
    </ligand>
</feature>
<dbReference type="InterPro" id="IPR000850">
    <property type="entry name" value="Adenylat/UMP-CMP_kin"/>
</dbReference>
<evidence type="ECO:0000256" key="5">
    <source>
        <dbReference type="HAMAP-Rule" id="MF_00235"/>
    </source>
</evidence>
<dbReference type="PANTHER" id="PTHR23359">
    <property type="entry name" value="NUCLEOTIDE KINASE"/>
    <property type="match status" value="1"/>
</dbReference>
<dbReference type="GO" id="GO:0005524">
    <property type="term" value="F:ATP binding"/>
    <property type="evidence" value="ECO:0007669"/>
    <property type="project" value="UniProtKB-UniRule"/>
</dbReference>
<dbReference type="AlphaFoldDB" id="A0A1F5ZRG1"/>
<organism evidence="8 9">
    <name type="scientific">Candidatus Gottesmanbacteria bacterium RIFCSPHIGHO2_01_FULL_39_10</name>
    <dbReference type="NCBI Taxonomy" id="1798375"/>
    <lineage>
        <taxon>Bacteria</taxon>
        <taxon>Candidatus Gottesmaniibacteriota</taxon>
    </lineage>
</organism>
<dbReference type="GO" id="GO:0005737">
    <property type="term" value="C:cytoplasm"/>
    <property type="evidence" value="ECO:0007669"/>
    <property type="project" value="UniProtKB-SubCell"/>
</dbReference>
<feature type="binding site" evidence="5">
    <location>
        <position position="177"/>
    </location>
    <ligand>
        <name>ATP</name>
        <dbReference type="ChEBI" id="CHEBI:30616"/>
    </ligand>
</feature>
<evidence type="ECO:0000256" key="1">
    <source>
        <dbReference type="ARBA" id="ARBA00022679"/>
    </source>
</evidence>
<dbReference type="InterPro" id="IPR027417">
    <property type="entry name" value="P-loop_NTPase"/>
</dbReference>
<dbReference type="HAMAP" id="MF_00235">
    <property type="entry name" value="Adenylate_kinase_Adk"/>
    <property type="match status" value="1"/>
</dbReference>
<comment type="subunit">
    <text evidence="5 7">Monomer.</text>
</comment>
<comment type="domain">
    <text evidence="5">Consists of three domains, a large central CORE domain and two small peripheral domains, NMPbind and LID, which undergo movements during catalysis. The LID domain closes over the site of phosphoryl transfer upon ATP binding. Assembling and dissambling the active center during each catalytic cycle provides an effective means to prevent ATP hydrolysis.</text>
</comment>
<dbReference type="CDD" id="cd01428">
    <property type="entry name" value="ADK"/>
    <property type="match status" value="1"/>
</dbReference>
<evidence type="ECO:0000256" key="3">
    <source>
        <dbReference type="ARBA" id="ARBA00022741"/>
    </source>
</evidence>
<comment type="subcellular location">
    <subcellularLocation>
        <location evidence="5 7">Cytoplasm</location>
    </subcellularLocation>
</comment>
<dbReference type="EC" id="2.7.4.3" evidence="5 7"/>
<accession>A0A1F5ZRG1</accession>
<evidence type="ECO:0000313" key="8">
    <source>
        <dbReference type="EMBL" id="OGG15080.1"/>
    </source>
</evidence>
<dbReference type="Proteomes" id="UP000177383">
    <property type="component" value="Unassembled WGS sequence"/>
</dbReference>
<dbReference type="Gene3D" id="3.40.50.300">
    <property type="entry name" value="P-loop containing nucleotide triphosphate hydrolases"/>
    <property type="match status" value="1"/>
</dbReference>
<comment type="pathway">
    <text evidence="5">Purine metabolism; AMP biosynthesis via salvage pathway; AMP from ADP: step 1/1.</text>
</comment>
<dbReference type="PRINTS" id="PR00094">
    <property type="entry name" value="ADENYLTKNASE"/>
</dbReference>
<keyword evidence="5 7" id="KW-0067">ATP-binding</keyword>
<keyword evidence="4 5" id="KW-0418">Kinase</keyword>
<dbReference type="UniPathway" id="UPA00588">
    <property type="reaction ID" value="UER00649"/>
</dbReference>
<comment type="function">
    <text evidence="5">Catalyzes the reversible transfer of the terminal phosphate group between ATP and AMP. Plays an important role in cellular energy homeostasis and in adenine nucleotide metabolism.</text>
</comment>
<keyword evidence="3 5" id="KW-0547">Nucleotide-binding</keyword>
<dbReference type="InterPro" id="IPR033690">
    <property type="entry name" value="Adenylat_kinase_CS"/>
</dbReference>
<gene>
    <name evidence="5" type="primary">adk</name>
    <name evidence="8" type="ORF">A2773_04280</name>
</gene>
<feature type="binding site" evidence="5">
    <location>
        <begin position="10"/>
        <end position="15"/>
    </location>
    <ligand>
        <name>ATP</name>
        <dbReference type="ChEBI" id="CHEBI:30616"/>
    </ligand>
</feature>
<comment type="caution">
    <text evidence="5">Lacks conserved residue(s) required for the propagation of feature annotation.</text>
</comment>
<feature type="binding site" evidence="5">
    <location>
        <position position="149"/>
    </location>
    <ligand>
        <name>AMP</name>
        <dbReference type="ChEBI" id="CHEBI:456215"/>
    </ligand>
</feature>
<evidence type="ECO:0000256" key="2">
    <source>
        <dbReference type="ARBA" id="ARBA00022727"/>
    </source>
</evidence>